<dbReference type="SUPFAM" id="SSF53448">
    <property type="entry name" value="Nucleotide-diphospho-sugar transferases"/>
    <property type="match status" value="1"/>
</dbReference>
<comment type="cofactor">
    <cofactor evidence="8">
        <name>Mg(2+)</name>
        <dbReference type="ChEBI" id="CHEBI:18420"/>
    </cofactor>
</comment>
<dbReference type="OrthoDB" id="9788394at2"/>
<feature type="binding site" evidence="8">
    <location>
        <position position="61"/>
    </location>
    <ligand>
        <name>GTP</name>
        <dbReference type="ChEBI" id="CHEBI:37565"/>
    </ligand>
</feature>
<dbReference type="NCBIfam" id="TIGR02665">
    <property type="entry name" value="molyb_mobA"/>
    <property type="match status" value="1"/>
</dbReference>
<evidence type="ECO:0000256" key="6">
    <source>
        <dbReference type="ARBA" id="ARBA00023134"/>
    </source>
</evidence>
<comment type="domain">
    <text evidence="8">The N-terminal domain determines nucleotide recognition and specific binding, while the C-terminal domain determines the specific binding to the target protein.</text>
</comment>
<reference evidence="10 11" key="1">
    <citation type="journal article" date="2012" name="J. Bacteriol.">
        <title>Complete genome sequence of the anaerobic perchlorate-reducing bacterium Azospira suillum strain PS.</title>
        <authorList>
            <person name="Byrne-Bailey K.G."/>
            <person name="Coates J.D."/>
        </authorList>
    </citation>
    <scope>NUCLEOTIDE SEQUENCE [LARGE SCALE GENOMIC DNA]</scope>
    <source>
        <strain evidence="11">ATCC BAA-33 / DSM 13638 / PS</strain>
    </source>
</reference>
<comment type="similarity">
    <text evidence="8">Belongs to the MobA family.</text>
</comment>
<evidence type="ECO:0000313" key="11">
    <source>
        <dbReference type="Proteomes" id="UP000005633"/>
    </source>
</evidence>
<comment type="subunit">
    <text evidence="8">Monomer.</text>
</comment>
<dbReference type="HAMAP" id="MF_00316">
    <property type="entry name" value="MobA"/>
    <property type="match status" value="1"/>
</dbReference>
<proteinExistence type="inferred from homology"/>
<evidence type="ECO:0000256" key="3">
    <source>
        <dbReference type="ARBA" id="ARBA00022723"/>
    </source>
</evidence>
<dbReference type="STRING" id="640081.Dsui_3102"/>
<keyword evidence="5 8" id="KW-0460">Magnesium</keyword>
<evidence type="ECO:0000313" key="10">
    <source>
        <dbReference type="EMBL" id="AEV27436.1"/>
    </source>
</evidence>
<name>G8QI33_AZOOP</name>
<dbReference type="PANTHER" id="PTHR19136:SF81">
    <property type="entry name" value="MOLYBDENUM COFACTOR GUANYLYLTRANSFERASE"/>
    <property type="match status" value="1"/>
</dbReference>
<keyword evidence="1 8" id="KW-0963">Cytoplasm</keyword>
<feature type="binding site" evidence="8">
    <location>
        <begin position="20"/>
        <end position="22"/>
    </location>
    <ligand>
        <name>GTP</name>
        <dbReference type="ChEBI" id="CHEBI:37565"/>
    </ligand>
</feature>
<dbReference type="PANTHER" id="PTHR19136">
    <property type="entry name" value="MOLYBDENUM COFACTOR GUANYLYLTRANSFERASE"/>
    <property type="match status" value="1"/>
</dbReference>
<dbReference type="CDD" id="cd02503">
    <property type="entry name" value="MobA"/>
    <property type="match status" value="1"/>
</dbReference>
<feature type="binding site" evidence="8">
    <location>
        <position position="109"/>
    </location>
    <ligand>
        <name>Mg(2+)</name>
        <dbReference type="ChEBI" id="CHEBI:18420"/>
    </ligand>
</feature>
<keyword evidence="2 8" id="KW-0808">Transferase</keyword>
<dbReference type="AlphaFoldDB" id="G8QI33"/>
<dbReference type="GO" id="GO:0005525">
    <property type="term" value="F:GTP binding"/>
    <property type="evidence" value="ECO:0007669"/>
    <property type="project" value="UniProtKB-UniRule"/>
</dbReference>
<dbReference type="GO" id="GO:1902758">
    <property type="term" value="P:bis(molybdopterin guanine dinucleotide)molybdenum biosynthetic process"/>
    <property type="evidence" value="ECO:0007669"/>
    <property type="project" value="TreeGrafter"/>
</dbReference>
<dbReference type="GO" id="GO:0061603">
    <property type="term" value="F:molybdenum cofactor guanylyltransferase activity"/>
    <property type="evidence" value="ECO:0007669"/>
    <property type="project" value="UniProtKB-EC"/>
</dbReference>
<gene>
    <name evidence="8" type="primary">mobA</name>
    <name evidence="10" type="ordered locus">Dsui_3102</name>
</gene>
<evidence type="ECO:0000256" key="8">
    <source>
        <dbReference type="HAMAP-Rule" id="MF_00316"/>
    </source>
</evidence>
<evidence type="ECO:0000259" key="9">
    <source>
        <dbReference type="Pfam" id="PF12804"/>
    </source>
</evidence>
<keyword evidence="3 8" id="KW-0479">Metal-binding</keyword>
<keyword evidence="7 8" id="KW-0501">Molybdenum cofactor biosynthesis</keyword>
<comment type="subcellular location">
    <subcellularLocation>
        <location evidence="8">Cytoplasm</location>
    </subcellularLocation>
</comment>
<dbReference type="KEGG" id="dsu:Dsui_3102"/>
<dbReference type="GO" id="GO:0005737">
    <property type="term" value="C:cytoplasm"/>
    <property type="evidence" value="ECO:0007669"/>
    <property type="project" value="UniProtKB-SubCell"/>
</dbReference>
<keyword evidence="4 8" id="KW-0547">Nucleotide-binding</keyword>
<evidence type="ECO:0000256" key="4">
    <source>
        <dbReference type="ARBA" id="ARBA00022741"/>
    </source>
</evidence>
<dbReference type="Proteomes" id="UP000005633">
    <property type="component" value="Chromosome"/>
</dbReference>
<protein>
    <recommendedName>
        <fullName evidence="8">Molybdenum cofactor guanylyltransferase</fullName>
        <shortName evidence="8">MoCo guanylyltransferase</shortName>
        <ecNumber evidence="8">2.7.7.77</ecNumber>
    </recommendedName>
    <alternativeName>
        <fullName evidence="8">GTP:molybdopterin guanylyltransferase</fullName>
    </alternativeName>
    <alternativeName>
        <fullName evidence="8">Mo-MPT guanylyltransferase</fullName>
    </alternativeName>
    <alternativeName>
        <fullName evidence="8">Molybdopterin guanylyltransferase</fullName>
    </alternativeName>
    <alternativeName>
        <fullName evidence="8">Molybdopterin-guanine dinucleotide synthase</fullName>
        <shortName evidence="8">MGD synthase</shortName>
    </alternativeName>
</protein>
<comment type="function">
    <text evidence="8">Transfers a GMP moiety from GTP to Mo-molybdopterin (Mo-MPT) cofactor (Moco or molybdenum cofactor) to form Mo-molybdopterin guanine dinucleotide (Mo-MGD) cofactor.</text>
</comment>
<feature type="binding site" evidence="8">
    <location>
        <position position="79"/>
    </location>
    <ligand>
        <name>GTP</name>
        <dbReference type="ChEBI" id="CHEBI:37565"/>
    </ligand>
</feature>
<dbReference type="Gene3D" id="3.90.550.10">
    <property type="entry name" value="Spore Coat Polysaccharide Biosynthesis Protein SpsA, Chain A"/>
    <property type="match status" value="1"/>
</dbReference>
<organism evidence="10 11">
    <name type="scientific">Azospira oryzae (strain ATCC BAA-33 / DSM 13638 / PS)</name>
    <name type="common">Dechlorosoma suillum</name>
    <dbReference type="NCBI Taxonomy" id="640081"/>
    <lineage>
        <taxon>Bacteria</taxon>
        <taxon>Pseudomonadati</taxon>
        <taxon>Pseudomonadota</taxon>
        <taxon>Betaproteobacteria</taxon>
        <taxon>Rhodocyclales</taxon>
        <taxon>Rhodocyclaceae</taxon>
        <taxon>Azospira</taxon>
    </lineage>
</organism>
<feature type="binding site" evidence="8">
    <location>
        <position position="109"/>
    </location>
    <ligand>
        <name>GTP</name>
        <dbReference type="ChEBI" id="CHEBI:37565"/>
    </ligand>
</feature>
<evidence type="ECO:0000256" key="2">
    <source>
        <dbReference type="ARBA" id="ARBA00022679"/>
    </source>
</evidence>
<evidence type="ECO:0000256" key="5">
    <source>
        <dbReference type="ARBA" id="ARBA00022842"/>
    </source>
</evidence>
<dbReference type="Pfam" id="PF12804">
    <property type="entry name" value="NTP_transf_3"/>
    <property type="match status" value="1"/>
</dbReference>
<feature type="binding site" evidence="8">
    <location>
        <position position="33"/>
    </location>
    <ligand>
        <name>GTP</name>
        <dbReference type="ChEBI" id="CHEBI:37565"/>
    </ligand>
</feature>
<dbReference type="EC" id="2.7.7.77" evidence="8"/>
<dbReference type="eggNOG" id="COG0746">
    <property type="taxonomic scope" value="Bacteria"/>
</dbReference>
<evidence type="ECO:0000256" key="7">
    <source>
        <dbReference type="ARBA" id="ARBA00023150"/>
    </source>
</evidence>
<evidence type="ECO:0000256" key="1">
    <source>
        <dbReference type="ARBA" id="ARBA00022490"/>
    </source>
</evidence>
<dbReference type="InterPro" id="IPR013482">
    <property type="entry name" value="Molybde_CF_guanTrfase"/>
</dbReference>
<comment type="catalytic activity">
    <reaction evidence="8">
        <text>Mo-molybdopterin + GTP + H(+) = Mo-molybdopterin guanine dinucleotide + diphosphate</text>
        <dbReference type="Rhea" id="RHEA:34243"/>
        <dbReference type="ChEBI" id="CHEBI:15378"/>
        <dbReference type="ChEBI" id="CHEBI:33019"/>
        <dbReference type="ChEBI" id="CHEBI:37565"/>
        <dbReference type="ChEBI" id="CHEBI:71302"/>
        <dbReference type="ChEBI" id="CHEBI:71310"/>
        <dbReference type="EC" id="2.7.7.77"/>
    </reaction>
</comment>
<feature type="domain" description="MobA-like NTP transferase" evidence="9">
    <location>
        <begin position="17"/>
        <end position="165"/>
    </location>
</feature>
<keyword evidence="6 8" id="KW-0342">GTP-binding</keyword>
<sequence>MPSPSTPSPASPPPVFGVVLAGGLGRRMGGADKGLLPWRGRPLAQGIAARLAPQVEAVAINANRNAEAYAAFGYPLLPDLLPDYPGPLGGFHAALSASPQPLVMLVPCDSPDFPADLVARLRHALLEADAEVAVARAGERRHSVFCLCRRELAADLAAWVAEGRHKVGEWQDSRRLVLVAFPHPEDFRNCNIREDLLG</sequence>
<dbReference type="HOGENOM" id="CLU_055597_5_1_4"/>
<dbReference type="EMBL" id="CP003153">
    <property type="protein sequence ID" value="AEV27436.1"/>
    <property type="molecule type" value="Genomic_DNA"/>
</dbReference>
<dbReference type="InterPro" id="IPR029044">
    <property type="entry name" value="Nucleotide-diphossugar_trans"/>
</dbReference>
<accession>G8QI33</accession>
<dbReference type="InterPro" id="IPR025877">
    <property type="entry name" value="MobA-like_NTP_Trfase"/>
</dbReference>
<dbReference type="GO" id="GO:0046872">
    <property type="term" value="F:metal ion binding"/>
    <property type="evidence" value="ECO:0007669"/>
    <property type="project" value="UniProtKB-KW"/>
</dbReference>